<sequence length="225" mass="23993">MKIFIADDAALMREGLSGILQRVGFEIVGHAENAPDLVAGVRRIFNDGGVIDVVLTDVRMPPTLTDDGLRAAAELRHDFPDLAVLLLSQYVAPAYATALFSSDDGLARGGIGYLLKERVSKITDFVASLTMVAGGGVVVDPDVAAGLVRGRSTALAGLTPREREVLELMARGLSNSQIQEVLFLSAAAVSKHVANVFTKLDLPPGEDNRRVRAVLTYLTEVGERP</sequence>
<evidence type="ECO:0000256" key="4">
    <source>
        <dbReference type="ARBA" id="ARBA00023163"/>
    </source>
</evidence>
<accession>D7BMX3</accession>
<dbReference type="SMART" id="SM00448">
    <property type="entry name" value="REC"/>
    <property type="match status" value="1"/>
</dbReference>
<feature type="domain" description="Response regulatory" evidence="7">
    <location>
        <begin position="2"/>
        <end position="123"/>
    </location>
</feature>
<dbReference type="Pfam" id="PF00072">
    <property type="entry name" value="Response_reg"/>
    <property type="match status" value="1"/>
</dbReference>
<dbReference type="InterPro" id="IPR011006">
    <property type="entry name" value="CheY-like_superfamily"/>
</dbReference>
<dbReference type="GO" id="GO:0003677">
    <property type="term" value="F:DNA binding"/>
    <property type="evidence" value="ECO:0007669"/>
    <property type="project" value="UniProtKB-KW"/>
</dbReference>
<dbReference type="CDD" id="cd06170">
    <property type="entry name" value="LuxR_C_like"/>
    <property type="match status" value="1"/>
</dbReference>
<dbReference type="PRINTS" id="PR00038">
    <property type="entry name" value="HTHLUXR"/>
</dbReference>
<dbReference type="PROSITE" id="PS50043">
    <property type="entry name" value="HTH_LUXR_2"/>
    <property type="match status" value="1"/>
</dbReference>
<dbReference type="eggNOG" id="COG2197">
    <property type="taxonomic scope" value="Bacteria"/>
</dbReference>
<gene>
    <name evidence="8" type="ordered locus">Arch_0529</name>
</gene>
<dbReference type="GO" id="GO:0006355">
    <property type="term" value="P:regulation of DNA-templated transcription"/>
    <property type="evidence" value="ECO:0007669"/>
    <property type="project" value="InterPro"/>
</dbReference>
<dbReference type="HOGENOM" id="CLU_000445_90_0_11"/>
<dbReference type="SUPFAM" id="SSF52172">
    <property type="entry name" value="CheY-like"/>
    <property type="match status" value="1"/>
</dbReference>
<dbReference type="AlphaFoldDB" id="D7BMX3"/>
<dbReference type="RefSeq" id="WP_013169770.1">
    <property type="nucleotide sequence ID" value="NC_014218.1"/>
</dbReference>
<evidence type="ECO:0000313" key="9">
    <source>
        <dbReference type="Proteomes" id="UP000000376"/>
    </source>
</evidence>
<keyword evidence="3" id="KW-0238">DNA-binding</keyword>
<keyword evidence="2" id="KW-0805">Transcription regulation</keyword>
<dbReference type="Gene3D" id="3.40.50.2300">
    <property type="match status" value="1"/>
</dbReference>
<dbReference type="GO" id="GO:0000160">
    <property type="term" value="P:phosphorelay signal transduction system"/>
    <property type="evidence" value="ECO:0007669"/>
    <property type="project" value="InterPro"/>
</dbReference>
<dbReference type="Proteomes" id="UP000000376">
    <property type="component" value="Chromosome"/>
</dbReference>
<dbReference type="InterPro" id="IPR058245">
    <property type="entry name" value="NreC/VraR/RcsB-like_REC"/>
</dbReference>
<organism evidence="8 9">
    <name type="scientific">Arcanobacterium haemolyticum (strain ATCC 9345 / DSM 20595 / CCM 5947 / CCUG 17215 / LMG 16163 / NBRC 15585 / NCTC 8452 / 11018)</name>
    <dbReference type="NCBI Taxonomy" id="644284"/>
    <lineage>
        <taxon>Bacteria</taxon>
        <taxon>Bacillati</taxon>
        <taxon>Actinomycetota</taxon>
        <taxon>Actinomycetes</taxon>
        <taxon>Actinomycetales</taxon>
        <taxon>Actinomycetaceae</taxon>
        <taxon>Arcanobacterium</taxon>
    </lineage>
</organism>
<dbReference type="OrthoDB" id="9808843at2"/>
<dbReference type="PANTHER" id="PTHR43214">
    <property type="entry name" value="TWO-COMPONENT RESPONSE REGULATOR"/>
    <property type="match status" value="1"/>
</dbReference>
<dbReference type="EMBL" id="CP002045">
    <property type="protein sequence ID" value="ADH92272.1"/>
    <property type="molecule type" value="Genomic_DNA"/>
</dbReference>
<keyword evidence="1 5" id="KW-0597">Phosphoprotein</keyword>
<dbReference type="PROSITE" id="PS50110">
    <property type="entry name" value="RESPONSE_REGULATORY"/>
    <property type="match status" value="1"/>
</dbReference>
<evidence type="ECO:0000256" key="5">
    <source>
        <dbReference type="PROSITE-ProRule" id="PRU00169"/>
    </source>
</evidence>
<protein>
    <submittedName>
        <fullName evidence="8">Two component transcriptional regulator, LuxR family</fullName>
    </submittedName>
</protein>
<feature type="domain" description="HTH luxR-type" evidence="6">
    <location>
        <begin position="151"/>
        <end position="221"/>
    </location>
</feature>
<evidence type="ECO:0000259" key="7">
    <source>
        <dbReference type="PROSITE" id="PS50110"/>
    </source>
</evidence>
<evidence type="ECO:0000256" key="3">
    <source>
        <dbReference type="ARBA" id="ARBA00023125"/>
    </source>
</evidence>
<dbReference type="PANTHER" id="PTHR43214:SF24">
    <property type="entry name" value="TRANSCRIPTIONAL REGULATORY PROTEIN NARL-RELATED"/>
    <property type="match status" value="1"/>
</dbReference>
<dbReference type="KEGG" id="ahe:Arch_0529"/>
<evidence type="ECO:0000256" key="1">
    <source>
        <dbReference type="ARBA" id="ARBA00022553"/>
    </source>
</evidence>
<evidence type="ECO:0000256" key="2">
    <source>
        <dbReference type="ARBA" id="ARBA00023015"/>
    </source>
</evidence>
<evidence type="ECO:0000259" key="6">
    <source>
        <dbReference type="PROSITE" id="PS50043"/>
    </source>
</evidence>
<proteinExistence type="predicted"/>
<keyword evidence="4" id="KW-0804">Transcription</keyword>
<reference evidence="8 9" key="1">
    <citation type="journal article" date="2010" name="Stand. Genomic Sci.">
        <title>Complete genome sequence of Arcanobacterium haemolyticum type strain (11018).</title>
        <authorList>
            <person name="Yasawong M."/>
            <person name="Teshima H."/>
            <person name="Lapidus A."/>
            <person name="Nolan M."/>
            <person name="Lucas S."/>
            <person name="Glavina Del Rio T."/>
            <person name="Tice H."/>
            <person name="Cheng J."/>
            <person name="Bruce D."/>
            <person name="Detter C."/>
            <person name="Tapia R."/>
            <person name="Han C."/>
            <person name="Goodwin L."/>
            <person name="Pitluck S."/>
            <person name="Liolios K."/>
            <person name="Ivanova N."/>
            <person name="Mavromatis K."/>
            <person name="Mikhailova N."/>
            <person name="Pati A."/>
            <person name="Chen A."/>
            <person name="Palaniappan K."/>
            <person name="Land M."/>
            <person name="Hauser L."/>
            <person name="Chang Y."/>
            <person name="Jeffries C."/>
            <person name="Rohde M."/>
            <person name="Sikorski J."/>
            <person name="Pukall R."/>
            <person name="Goker M."/>
            <person name="Woyke T."/>
            <person name="Bristow J."/>
            <person name="Eisen J."/>
            <person name="Markowitz V."/>
            <person name="Hugenholtz P."/>
            <person name="Kyrpides N."/>
            <person name="Klenk H."/>
        </authorList>
    </citation>
    <scope>NUCLEOTIDE SEQUENCE [LARGE SCALE GENOMIC DNA]</scope>
    <source>
        <strain evidence="9">ATCC 9345 / DSM 20595 / CCUG 17215 / LMG 16163 / NBRC 15585 / NCTC 8452 / 11018</strain>
    </source>
</reference>
<dbReference type="InterPro" id="IPR000792">
    <property type="entry name" value="Tscrpt_reg_LuxR_C"/>
</dbReference>
<feature type="modified residue" description="4-aspartylphosphate" evidence="5">
    <location>
        <position position="57"/>
    </location>
</feature>
<keyword evidence="9" id="KW-1185">Reference proteome</keyword>
<dbReference type="InterPro" id="IPR001789">
    <property type="entry name" value="Sig_transdc_resp-reg_receiver"/>
</dbReference>
<evidence type="ECO:0000313" key="8">
    <source>
        <dbReference type="EMBL" id="ADH92272.1"/>
    </source>
</evidence>
<dbReference type="SUPFAM" id="SSF46894">
    <property type="entry name" value="C-terminal effector domain of the bipartite response regulators"/>
    <property type="match status" value="1"/>
</dbReference>
<dbReference type="CDD" id="cd17535">
    <property type="entry name" value="REC_NarL-like"/>
    <property type="match status" value="1"/>
</dbReference>
<dbReference type="InterPro" id="IPR016032">
    <property type="entry name" value="Sig_transdc_resp-reg_C-effctor"/>
</dbReference>
<name>D7BMX3_ARCHD</name>
<dbReference type="InterPro" id="IPR039420">
    <property type="entry name" value="WalR-like"/>
</dbReference>
<dbReference type="Pfam" id="PF00196">
    <property type="entry name" value="GerE"/>
    <property type="match status" value="1"/>
</dbReference>
<dbReference type="SMART" id="SM00421">
    <property type="entry name" value="HTH_LUXR"/>
    <property type="match status" value="1"/>
</dbReference>
<dbReference type="STRING" id="644284.Arch_0529"/>